<accession>A0A9W6UNZ8</accession>
<organism evidence="2 3">
    <name type="scientific">Kitasatospora phosalacinea</name>
    <dbReference type="NCBI Taxonomy" id="2065"/>
    <lineage>
        <taxon>Bacteria</taxon>
        <taxon>Bacillati</taxon>
        <taxon>Actinomycetota</taxon>
        <taxon>Actinomycetes</taxon>
        <taxon>Kitasatosporales</taxon>
        <taxon>Streptomycetaceae</taxon>
        <taxon>Kitasatospora</taxon>
    </lineage>
</organism>
<sequence>MAPRGSRWPWNRGARFPEPTDASGEGSRSRAAGKVPTLSQHRTPTGPAESPSAVVRVLPARHHVHVEDDLPTVSVRLRRADAIVLFDWLTSTDLDAVPVTHPAQKQALTDLLSRLEFDTDADLTGVTDEEIAAARSEVARDMGW</sequence>
<gene>
    <name evidence="2" type="ORF">Kpho01_28340</name>
</gene>
<evidence type="ECO:0000313" key="2">
    <source>
        <dbReference type="EMBL" id="GLW54823.1"/>
    </source>
</evidence>
<dbReference type="AlphaFoldDB" id="A0A9W6UNZ8"/>
<protein>
    <submittedName>
        <fullName evidence="2">Uncharacterized protein</fullName>
    </submittedName>
</protein>
<proteinExistence type="predicted"/>
<feature type="region of interest" description="Disordered" evidence="1">
    <location>
        <begin position="1"/>
        <end position="52"/>
    </location>
</feature>
<evidence type="ECO:0000256" key="1">
    <source>
        <dbReference type="SAM" id="MobiDB-lite"/>
    </source>
</evidence>
<dbReference type="Proteomes" id="UP001165143">
    <property type="component" value="Unassembled WGS sequence"/>
</dbReference>
<reference evidence="2" key="1">
    <citation type="submission" date="2023-02" db="EMBL/GenBank/DDBJ databases">
        <title>Kitasatospora phosalacinea NBRC 14362.</title>
        <authorList>
            <person name="Ichikawa N."/>
            <person name="Sato H."/>
            <person name="Tonouchi N."/>
        </authorList>
    </citation>
    <scope>NUCLEOTIDE SEQUENCE</scope>
    <source>
        <strain evidence="2">NBRC 14362</strain>
    </source>
</reference>
<dbReference type="EMBL" id="BSRX01000014">
    <property type="protein sequence ID" value="GLW54823.1"/>
    <property type="molecule type" value="Genomic_DNA"/>
</dbReference>
<evidence type="ECO:0000313" key="3">
    <source>
        <dbReference type="Proteomes" id="UP001165143"/>
    </source>
</evidence>
<comment type="caution">
    <text evidence="2">The sequence shown here is derived from an EMBL/GenBank/DDBJ whole genome shotgun (WGS) entry which is preliminary data.</text>
</comment>
<name>A0A9W6UNZ8_9ACTN</name>